<evidence type="ECO:0000313" key="1">
    <source>
        <dbReference type="EMBL" id="PQJ12360.1"/>
    </source>
</evidence>
<dbReference type="EMBL" id="PPSL01000001">
    <property type="protein sequence ID" value="PQJ12360.1"/>
    <property type="molecule type" value="Genomic_DNA"/>
</dbReference>
<keyword evidence="2" id="KW-1185">Reference proteome</keyword>
<name>A0A2S7SZI0_9BACT</name>
<reference evidence="1 2" key="1">
    <citation type="submission" date="2018-01" db="EMBL/GenBank/DDBJ databases">
        <title>A novel member of the phylum Bacteroidetes isolated from glacier ice.</title>
        <authorList>
            <person name="Liu Q."/>
            <person name="Xin Y.-H."/>
        </authorList>
    </citation>
    <scope>NUCLEOTIDE SEQUENCE [LARGE SCALE GENOMIC DNA]</scope>
    <source>
        <strain evidence="1 2">RB1R16</strain>
    </source>
</reference>
<sequence length="201" mass="23117">MLGANGFIDAAWDMAMVAFLNNRPTGAAKNDSISQILAKIAYDYCLFGSFCLNIRWDKGHSKIAEINYLSPLQVRIGVYENGAFNGYCVSDDWRNLSKYPFEVFAEYDADNKFDNQILYVKNFHSNYSFYGQPDYIIGIDVIETDYEINTFHLSSIEKFSFNLFIRQISLCRYFNTTDLNKSDPNSPNTNTILVCFVFNSF</sequence>
<dbReference type="Proteomes" id="UP000239872">
    <property type="component" value="Unassembled WGS sequence"/>
</dbReference>
<accession>A0A2S7SZI0</accession>
<evidence type="ECO:0000313" key="2">
    <source>
        <dbReference type="Proteomes" id="UP000239872"/>
    </source>
</evidence>
<gene>
    <name evidence="1" type="ORF">CJD36_000990</name>
</gene>
<protein>
    <submittedName>
        <fullName evidence="1">Uncharacterized protein</fullName>
    </submittedName>
</protein>
<proteinExistence type="predicted"/>
<organism evidence="1 2">
    <name type="scientific">Flavipsychrobacter stenotrophus</name>
    <dbReference type="NCBI Taxonomy" id="2077091"/>
    <lineage>
        <taxon>Bacteria</taxon>
        <taxon>Pseudomonadati</taxon>
        <taxon>Bacteroidota</taxon>
        <taxon>Chitinophagia</taxon>
        <taxon>Chitinophagales</taxon>
        <taxon>Chitinophagaceae</taxon>
        <taxon>Flavipsychrobacter</taxon>
    </lineage>
</organism>
<dbReference type="AlphaFoldDB" id="A0A2S7SZI0"/>
<comment type="caution">
    <text evidence="1">The sequence shown here is derived from an EMBL/GenBank/DDBJ whole genome shotgun (WGS) entry which is preliminary data.</text>
</comment>